<organism evidence="2 3">
    <name type="scientific">Pseudoalteromonas gelatinilytica</name>
    <dbReference type="NCBI Taxonomy" id="1703256"/>
    <lineage>
        <taxon>Bacteria</taxon>
        <taxon>Pseudomonadati</taxon>
        <taxon>Pseudomonadota</taxon>
        <taxon>Gammaproteobacteria</taxon>
        <taxon>Alteromonadales</taxon>
        <taxon>Pseudoalteromonadaceae</taxon>
        <taxon>Pseudoalteromonas</taxon>
    </lineage>
</organism>
<keyword evidence="1" id="KW-0472">Membrane</keyword>
<keyword evidence="1" id="KW-0812">Transmembrane</keyword>
<dbReference type="Proteomes" id="UP000265938">
    <property type="component" value="Unassembled WGS sequence"/>
</dbReference>
<proteinExistence type="predicted"/>
<reference evidence="2 3" key="1">
    <citation type="submission" date="2018-09" db="EMBL/GenBank/DDBJ databases">
        <title>Identification of marine bacteria producing industrial enzymes.</title>
        <authorList>
            <person name="Cheng T.H."/>
            <person name="Saidin J."/>
            <person name="Muhd D.D."/>
            <person name="Isa M.N.M."/>
            <person name="Bakar M.F.A."/>
            <person name="Ismail N."/>
        </authorList>
    </citation>
    <scope>NUCLEOTIDE SEQUENCE [LARGE SCALE GENOMIC DNA]</scope>
    <source>
        <strain evidence="2 3">MNAD 1.6</strain>
    </source>
</reference>
<sequence length="183" mass="20017">MQISSSLIPHWSSLMIHGAIAIIFGLCGWFAPEASLAILMFIFAAYFFVDGAIRTWLAIASKNENPLWWMLLVGGLISIAAAFVTLFAPNVTAILMLYFIAAWAIAIGVIEIAIASKLRKEITNEWLLIGSGIISIIFGGYLIFNPGAGIITLLWLVATYAVVFGIMMVLLALKLKKMQHTQI</sequence>
<dbReference type="PANTHER" id="PTHR34989:SF1">
    <property type="entry name" value="PROTEIN HDED"/>
    <property type="match status" value="1"/>
</dbReference>
<feature type="transmembrane region" description="Helical" evidence="1">
    <location>
        <begin position="67"/>
        <end position="88"/>
    </location>
</feature>
<evidence type="ECO:0000313" key="3">
    <source>
        <dbReference type="Proteomes" id="UP000265938"/>
    </source>
</evidence>
<dbReference type="InterPro" id="IPR005325">
    <property type="entry name" value="DUF308_memb"/>
</dbReference>
<dbReference type="GO" id="GO:0005886">
    <property type="term" value="C:plasma membrane"/>
    <property type="evidence" value="ECO:0007669"/>
    <property type="project" value="TreeGrafter"/>
</dbReference>
<dbReference type="EMBL" id="QYSE01000003">
    <property type="protein sequence ID" value="RJF34474.1"/>
    <property type="molecule type" value="Genomic_DNA"/>
</dbReference>
<feature type="transmembrane region" description="Helical" evidence="1">
    <location>
        <begin position="12"/>
        <end position="31"/>
    </location>
</feature>
<dbReference type="PANTHER" id="PTHR34989">
    <property type="entry name" value="PROTEIN HDED"/>
    <property type="match status" value="1"/>
</dbReference>
<dbReference type="InterPro" id="IPR052712">
    <property type="entry name" value="Acid_resist_chaperone_HdeD"/>
</dbReference>
<dbReference type="RefSeq" id="WP_119853426.1">
    <property type="nucleotide sequence ID" value="NZ_QYSE01000003.1"/>
</dbReference>
<dbReference type="AlphaFoldDB" id="A0A3A3EJS3"/>
<protein>
    <submittedName>
        <fullName evidence="2">HdeD family acid-resistance protein</fullName>
    </submittedName>
</protein>
<feature type="transmembrane region" description="Helical" evidence="1">
    <location>
        <begin position="37"/>
        <end position="60"/>
    </location>
</feature>
<evidence type="ECO:0000313" key="2">
    <source>
        <dbReference type="EMBL" id="RJF34474.1"/>
    </source>
</evidence>
<name>A0A3A3EJS3_9GAMM</name>
<accession>A0A3A3EJS3</accession>
<dbReference type="Pfam" id="PF03729">
    <property type="entry name" value="DUF308"/>
    <property type="match status" value="2"/>
</dbReference>
<gene>
    <name evidence="2" type="ORF">D4741_13895</name>
</gene>
<feature type="transmembrane region" description="Helical" evidence="1">
    <location>
        <begin position="126"/>
        <end position="144"/>
    </location>
</feature>
<feature type="transmembrane region" description="Helical" evidence="1">
    <location>
        <begin position="94"/>
        <end position="114"/>
    </location>
</feature>
<evidence type="ECO:0000256" key="1">
    <source>
        <dbReference type="SAM" id="Phobius"/>
    </source>
</evidence>
<comment type="caution">
    <text evidence="2">The sequence shown here is derived from an EMBL/GenBank/DDBJ whole genome shotgun (WGS) entry which is preliminary data.</text>
</comment>
<feature type="transmembrane region" description="Helical" evidence="1">
    <location>
        <begin position="150"/>
        <end position="173"/>
    </location>
</feature>
<keyword evidence="1" id="KW-1133">Transmembrane helix</keyword>